<dbReference type="CDD" id="cd06192">
    <property type="entry name" value="DHOD_e_trans_like"/>
    <property type="match status" value="1"/>
</dbReference>
<dbReference type="SUPFAM" id="SSF63380">
    <property type="entry name" value="Riboflavin synthase domain-like"/>
    <property type="match status" value="1"/>
</dbReference>
<dbReference type="InterPro" id="IPR009051">
    <property type="entry name" value="Helical_ferredxn"/>
</dbReference>
<dbReference type="PRINTS" id="PR00368">
    <property type="entry name" value="FADPNR"/>
</dbReference>
<name>A0A1J5RM61_9ZZZZ</name>
<dbReference type="GO" id="GO:0051536">
    <property type="term" value="F:iron-sulfur cluster binding"/>
    <property type="evidence" value="ECO:0007669"/>
    <property type="project" value="InterPro"/>
</dbReference>
<dbReference type="Gene3D" id="3.40.50.80">
    <property type="entry name" value="Nucleotide-binding domain of ferredoxin-NADP reductase (FNR) module"/>
    <property type="match status" value="1"/>
</dbReference>
<accession>A0A1J5RM61</accession>
<protein>
    <submittedName>
        <fullName evidence="2">Dihydroorotate dehydrogenase B, electron transfer subunit</fullName>
    </submittedName>
</protein>
<gene>
    <name evidence="2" type="primary">pyrK_3</name>
    <name evidence="2" type="ORF">GALL_206970</name>
</gene>
<proteinExistence type="predicted"/>
<dbReference type="Gene3D" id="3.50.50.60">
    <property type="entry name" value="FAD/NAD(P)-binding domain"/>
    <property type="match status" value="2"/>
</dbReference>
<dbReference type="PROSITE" id="PS51384">
    <property type="entry name" value="FAD_FR"/>
    <property type="match status" value="1"/>
</dbReference>
<dbReference type="SUPFAM" id="SSF52343">
    <property type="entry name" value="Ferredoxin reductase-like, C-terminal NADP-linked domain"/>
    <property type="match status" value="1"/>
</dbReference>
<evidence type="ECO:0000259" key="1">
    <source>
        <dbReference type="PROSITE" id="PS51384"/>
    </source>
</evidence>
<dbReference type="InterPro" id="IPR017938">
    <property type="entry name" value="Riboflavin_synthase-like_b-brl"/>
</dbReference>
<dbReference type="Pfam" id="PF07992">
    <property type="entry name" value="Pyr_redox_2"/>
    <property type="match status" value="1"/>
</dbReference>
<organism evidence="2">
    <name type="scientific">mine drainage metagenome</name>
    <dbReference type="NCBI Taxonomy" id="410659"/>
    <lineage>
        <taxon>unclassified sequences</taxon>
        <taxon>metagenomes</taxon>
        <taxon>ecological metagenomes</taxon>
    </lineage>
</organism>
<dbReference type="PANTHER" id="PTHR43513">
    <property type="entry name" value="DIHYDROOROTATE DEHYDROGENASE B (NAD(+)), ELECTRON TRANSFER SUBUNIT"/>
    <property type="match status" value="1"/>
</dbReference>
<dbReference type="InterPro" id="IPR023753">
    <property type="entry name" value="FAD/NAD-binding_dom"/>
</dbReference>
<dbReference type="PANTHER" id="PTHR43513:SF3">
    <property type="entry name" value="DIHYDROOROTATE DEHYDROGENASE B (NAD(+)), ELECTRON TRANSFER SUBUNIT-RELATED"/>
    <property type="match status" value="1"/>
</dbReference>
<evidence type="ECO:0000313" key="2">
    <source>
        <dbReference type="EMBL" id="OIQ97296.1"/>
    </source>
</evidence>
<dbReference type="InterPro" id="IPR050353">
    <property type="entry name" value="PyrK_electron_transfer"/>
</dbReference>
<dbReference type="Gene3D" id="1.10.1060.10">
    <property type="entry name" value="Alpha-helical ferredoxin"/>
    <property type="match status" value="1"/>
</dbReference>
<dbReference type="SUPFAM" id="SSF51905">
    <property type="entry name" value="FAD/NAD(P)-binding domain"/>
    <property type="match status" value="1"/>
</dbReference>
<dbReference type="InterPro" id="IPR017927">
    <property type="entry name" value="FAD-bd_FR_type"/>
</dbReference>
<dbReference type="EMBL" id="MLJW01000135">
    <property type="protein sequence ID" value="OIQ97296.1"/>
    <property type="molecule type" value="Genomic_DNA"/>
</dbReference>
<dbReference type="InterPro" id="IPR039261">
    <property type="entry name" value="FNR_nucleotide-bd"/>
</dbReference>
<feature type="domain" description="FAD-binding FR-type" evidence="1">
    <location>
        <begin position="830"/>
        <end position="938"/>
    </location>
</feature>
<dbReference type="AlphaFoldDB" id="A0A1J5RM61"/>
<dbReference type="GO" id="GO:0016491">
    <property type="term" value="F:oxidoreductase activity"/>
    <property type="evidence" value="ECO:0007669"/>
    <property type="project" value="InterPro"/>
</dbReference>
<dbReference type="InterPro" id="IPR036188">
    <property type="entry name" value="FAD/NAD-bd_sf"/>
</dbReference>
<comment type="caution">
    <text evidence="2">The sequence shown here is derived from an EMBL/GenBank/DDBJ whole genome shotgun (WGS) entry which is preliminary data.</text>
</comment>
<sequence length="1157" mass="124833">MMDNSLKLAHGLGVADLYQRDGLVRLDAEFLRQLDQTDAPLAARLLEARARPEELSRGDESELFLALAPVVDAFVAALFCAGGENKALRRRQEELEVLFECKRKFVQRVALRRIEPGKVADVDGAALRLALAGHLDEPQDELGFARSVMAWMADEAAHAEPLAAAARYAAWASYTAAGRRAHGHGVLFRTTQKRGPLERVATASESGQGITWLKAPADQALRQRRGFALSDPGCDLAGGISEIKYCILCHHQGKDSCSTGMREPAGGFKKNALGVAQVGCPLEERISEMHEARGEGYAIAALGIICVDNPMTAGTGHRICNDCMAACIYQNKNHEPVNIPEAETRTLKDVLALPWGFEIYSLLTRWNPFNIRRPIPRPASGRTVLVVGMGPAGYTLAHHLMNDGHAVIGIDGLKIEPLAASLCGRDADGRRVPFAPVHDAEELHEELEARVNAGFGGVAEYGITVRWDKNFLKVIRLLLERRAEFSLYGGIRFGGTLSVESAFALGVDHIALCLGAGKPTVLDIDHGLARGVRQASDFLMALQLTGAARETTLANLQVRLPVLVIGGGLTAIDTCTEALAYYPVQVEKFLGRYERLCAERGEASVRAAWSPEEAEVADEFIGHASALRAERMLALKEQRPADLIGLLEGWGGATIVYRRRMVESPAYRNHEEIVKALEEGIRFAEQLTPLAVEVDAHGHASGLRVRAGDGTETTLAARAILVAAGTVPNTVLAREHGGFELDGKFFQAHDEDGTPITPERCSKPAALQLLARIMADGRSVSFFGDLHPSFAGNVVSAMASAKQGYPVVSRMLARAPQQSTTPAALVAKLDDSLRARVVSVAELAPNIVEVVVRAPEAARAFRPGQFFRLQNYEAHARQVRGTQLAMEGLALTGAWVDREAGLVSVIVLEMGGSSSLCRRLQPNDPVVLMGPTGEPTEIPDNETVLLAGGGLGNAVLFSIGQAMRAAAGTRVLYFAAYRNAADRFKLEEIEAAADVVVWCTDQGPAPAPRRPQDKAFVGNVVEAMRAYAEGGLGATSIAMNEVDRVIAIGSDRMMAAVAAARHAVLKPHLKPGHKALASINSPMQCMMKEVCGQCLQTHRDPVTGKETVVFTCFNQDQPLDHVVFPVLRDRLGQNTVQEKLTAQWIGACLREMDAAHP</sequence>
<reference evidence="2" key="1">
    <citation type="submission" date="2016-10" db="EMBL/GenBank/DDBJ databases">
        <title>Sequence of Gallionella enrichment culture.</title>
        <authorList>
            <person name="Poehlein A."/>
            <person name="Muehling M."/>
            <person name="Daniel R."/>
        </authorList>
    </citation>
    <scope>NUCLEOTIDE SEQUENCE</scope>
</reference>
<dbReference type="Gene3D" id="2.40.30.10">
    <property type="entry name" value="Translation factors"/>
    <property type="match status" value="1"/>
</dbReference>